<gene>
    <name evidence="1" type="primary">Nfu_g_1_020801</name>
</gene>
<dbReference type="AlphaFoldDB" id="A0A1A8AA21"/>
<dbReference type="EMBL" id="HADY01012570">
    <property type="protein sequence ID" value="SBP51055.1"/>
    <property type="molecule type" value="Transcribed_RNA"/>
</dbReference>
<accession>A0A1A8AA21</accession>
<organism evidence="1">
    <name type="scientific">Nothobranchius furzeri</name>
    <name type="common">Turquoise killifish</name>
    <dbReference type="NCBI Taxonomy" id="105023"/>
    <lineage>
        <taxon>Eukaryota</taxon>
        <taxon>Metazoa</taxon>
        <taxon>Chordata</taxon>
        <taxon>Craniata</taxon>
        <taxon>Vertebrata</taxon>
        <taxon>Euteleostomi</taxon>
        <taxon>Actinopterygii</taxon>
        <taxon>Neopterygii</taxon>
        <taxon>Teleostei</taxon>
        <taxon>Neoteleostei</taxon>
        <taxon>Acanthomorphata</taxon>
        <taxon>Ovalentaria</taxon>
        <taxon>Atherinomorphae</taxon>
        <taxon>Cyprinodontiformes</taxon>
        <taxon>Nothobranchiidae</taxon>
        <taxon>Nothobranchius</taxon>
    </lineage>
</organism>
<dbReference type="GO" id="GO:0016020">
    <property type="term" value="C:membrane"/>
    <property type="evidence" value="ECO:0007669"/>
    <property type="project" value="InterPro"/>
</dbReference>
<reference evidence="1" key="1">
    <citation type="submission" date="2016-05" db="EMBL/GenBank/DDBJ databases">
        <authorList>
            <person name="Lavstsen T."/>
            <person name="Jespersen J.S."/>
        </authorList>
    </citation>
    <scope>NUCLEOTIDE SEQUENCE</scope>
    <source>
        <tissue evidence="1">Brain</tissue>
    </source>
</reference>
<dbReference type="InterPro" id="IPR036445">
    <property type="entry name" value="GPCR_2_extracell_dom_sf"/>
</dbReference>
<evidence type="ECO:0000313" key="1">
    <source>
        <dbReference type="EMBL" id="SBP51055.1"/>
    </source>
</evidence>
<proteinExistence type="predicted"/>
<name>A0A1A8AA21_NOTFU</name>
<dbReference type="SUPFAM" id="SSF111418">
    <property type="entry name" value="Hormone receptor domain"/>
    <property type="match status" value="1"/>
</dbReference>
<protein>
    <submittedName>
        <fullName evidence="1">Uncharacterized protein</fullName>
    </submittedName>
</protein>
<dbReference type="GO" id="GO:0004930">
    <property type="term" value="F:G protein-coupled receptor activity"/>
    <property type="evidence" value="ECO:0007669"/>
    <property type="project" value="InterPro"/>
</dbReference>
<feature type="non-terminal residue" evidence="1">
    <location>
        <position position="1"/>
    </location>
</feature>
<reference evidence="1" key="2">
    <citation type="submission" date="2016-06" db="EMBL/GenBank/DDBJ databases">
        <title>The genome of a short-lived fish provides insights into sex chromosome evolution and the genetic control of aging.</title>
        <authorList>
            <person name="Reichwald K."/>
            <person name="Felder M."/>
            <person name="Petzold A."/>
            <person name="Koch P."/>
            <person name="Groth M."/>
            <person name="Platzer M."/>
        </authorList>
    </citation>
    <scope>NUCLEOTIDE SEQUENCE</scope>
    <source>
        <tissue evidence="1">Brain</tissue>
    </source>
</reference>
<sequence length="90" mass="10367">RLWSFWSPSCRNLCPSATCWFQTRMGERVRYLCLAHMMPQTTLSLSVMTSRTCTTDSREQSSASGGLDKYRTTLMMIKGLPHQDHVVYQT</sequence>